<evidence type="ECO:0000313" key="2">
    <source>
        <dbReference type="Proteomes" id="UP001595887"/>
    </source>
</evidence>
<dbReference type="Proteomes" id="UP001595887">
    <property type="component" value="Unassembled WGS sequence"/>
</dbReference>
<keyword evidence="2" id="KW-1185">Reference proteome</keyword>
<dbReference type="EMBL" id="JBHSDH010000013">
    <property type="protein sequence ID" value="MFC4292529.1"/>
    <property type="molecule type" value="Genomic_DNA"/>
</dbReference>
<proteinExistence type="predicted"/>
<organism evidence="1 2">
    <name type="scientific">Sphingorhabdus arenilitoris</name>
    <dbReference type="NCBI Taxonomy" id="1490041"/>
    <lineage>
        <taxon>Bacteria</taxon>
        <taxon>Pseudomonadati</taxon>
        <taxon>Pseudomonadota</taxon>
        <taxon>Alphaproteobacteria</taxon>
        <taxon>Sphingomonadales</taxon>
        <taxon>Sphingomonadaceae</taxon>
        <taxon>Sphingorhabdus</taxon>
    </lineage>
</organism>
<comment type="caution">
    <text evidence="1">The sequence shown here is derived from an EMBL/GenBank/DDBJ whole genome shotgun (WGS) entry which is preliminary data.</text>
</comment>
<evidence type="ECO:0000313" key="1">
    <source>
        <dbReference type="EMBL" id="MFC4292529.1"/>
    </source>
</evidence>
<protein>
    <recommendedName>
        <fullName evidence="3">DUF4148 domain-containing protein</fullName>
    </recommendedName>
</protein>
<name>A0ABV8RIL7_9SPHN</name>
<gene>
    <name evidence="1" type="ORF">ACFOWX_08900</name>
</gene>
<accession>A0ABV8RIL7</accession>
<reference evidence="2" key="1">
    <citation type="journal article" date="2019" name="Int. J. Syst. Evol. Microbiol.">
        <title>The Global Catalogue of Microorganisms (GCM) 10K type strain sequencing project: providing services to taxonomists for standard genome sequencing and annotation.</title>
        <authorList>
            <consortium name="The Broad Institute Genomics Platform"/>
            <consortium name="The Broad Institute Genome Sequencing Center for Infectious Disease"/>
            <person name="Wu L."/>
            <person name="Ma J."/>
        </authorList>
    </citation>
    <scope>NUCLEOTIDE SEQUENCE [LARGE SCALE GENOMIC DNA]</scope>
    <source>
        <strain evidence="2">CECT 8531</strain>
    </source>
</reference>
<dbReference type="RefSeq" id="WP_381423291.1">
    <property type="nucleotide sequence ID" value="NZ_JBHSDH010000013.1"/>
</dbReference>
<sequence>MRIYRKSTLIANAIGRKTIAIAPILGLAIAFGASTPVQAHPGHQRHAHILKAPLAGVRNNYWYDYQSDVLEAENELRKDLRRAKTTQDRREAWEEYNREIKDARHDYTKEMAERGYIRPGQVTVGG</sequence>
<evidence type="ECO:0008006" key="3">
    <source>
        <dbReference type="Google" id="ProtNLM"/>
    </source>
</evidence>